<accession>A0A6I4IHI0</accession>
<feature type="chain" id="PRO_5026062808" description="YD repeat-containing protein" evidence="1">
    <location>
        <begin position="24"/>
        <end position="1022"/>
    </location>
</feature>
<gene>
    <name evidence="2" type="ORF">GOQ30_07590</name>
</gene>
<evidence type="ECO:0008006" key="4">
    <source>
        <dbReference type="Google" id="ProtNLM"/>
    </source>
</evidence>
<dbReference type="RefSeq" id="WP_140997415.1">
    <property type="nucleotide sequence ID" value="NZ_VDCZ01000004.1"/>
</dbReference>
<protein>
    <recommendedName>
        <fullName evidence="4">YD repeat-containing protein</fullName>
    </recommendedName>
</protein>
<evidence type="ECO:0000256" key="1">
    <source>
        <dbReference type="SAM" id="SignalP"/>
    </source>
</evidence>
<evidence type="ECO:0000313" key="3">
    <source>
        <dbReference type="Proteomes" id="UP000431264"/>
    </source>
</evidence>
<dbReference type="Proteomes" id="UP000431264">
    <property type="component" value="Unassembled WGS sequence"/>
</dbReference>
<dbReference type="OrthoDB" id="9814627at2"/>
<name>A0A6I4IHI0_9FLAO</name>
<dbReference type="EMBL" id="WQLW01000004">
    <property type="protein sequence ID" value="MVO09028.1"/>
    <property type="molecule type" value="Genomic_DNA"/>
</dbReference>
<evidence type="ECO:0000313" key="2">
    <source>
        <dbReference type="EMBL" id="MVO09028.1"/>
    </source>
</evidence>
<feature type="signal peptide" evidence="1">
    <location>
        <begin position="1"/>
        <end position="23"/>
    </location>
</feature>
<keyword evidence="1" id="KW-0732">Signal</keyword>
<keyword evidence="3" id="KW-1185">Reference proteome</keyword>
<proteinExistence type="predicted"/>
<dbReference type="AlphaFoldDB" id="A0A6I4IHI0"/>
<sequence>MKKKLRFRLILILIFCNCYYSNSQGISNKLETSKSNVSFPTNPSVYEFSKYGDVNINEYRGLADINIPLYQISLDGINIGLNLNYYTGGIKVSEEAGLVGLGWNMSLPTLIQNIKDEDDLDPFTKFQTLPGNTGNTIFPTAGGLNPDYWSPSYFTFGGADVATPCSNAGSVAYNIQPQYFVSSGYFLINKDGKYPCGSEFYDMCYTNVDTEPDTFTVNINGDNLIIIRDDIGVNTPSPINNVSLPLKVINGHSEYKVELLNDGGIKIIDFSGSQYFFNLINSINSIFTNNGYLQNGSLSNQVTSKIFKLTKIITNKNNEIIFSYFNGTVKDLEKHSYIYYKNINTTSQTLQSNYYNSNPENIEGVNLPTFNSSQQSSYTVTSEKQSQLFSFLTTISTPNEVVSFNYSDRIDYEGMKKIDNIQIANNNNVIKSIDFNYSYFSNGTGYLNNRLKLESVSTNNENSYSFIYNEGDLPSKNSYSIDYWGYFNGKPNISFFPNLNDLGYSNYNDNSQNDFKSYLTFCKIASLQKIIYPTGGYSEFEYELNEFDDLILHPNMNNYVPIITKGGGLRIKSISDFSALNSLSSKKQYNYYNGKVIFKKRLVREITGVKSIISSGINTPIPNLTKYNTNLIEANLSNGNLGKNFIDEIDDYIGYDKVEITKIGGSYNGKILKEFTNTAYNILFPFQKLNFKPTFYKDRNYLSNGTLLNEKIFNNSNEVIKEKKYIYSLLTSNINRYGVSFSAYDTTYFFQFNSNGSQEFIHPRFLLTSYPIFANTPRLLKVIDSDVFSSGTKLTTTEYQYNSNNIPIGKTLKNQSGEIIYQENSSMSTNSVVLSKNILDLPIWLSVSENGSVKKFLQYIYSTDNNVVLPIKTEELPEGNPDPSTKINFFYDLYDDKNNVLQYHQEHNINVSIIWGYNKTLPVAKIENVAYSSISSSLIQAIQEASNTGTEAQLLIALENLRNALPDAMVTTYTHKPLVGVCTMVDAKGNKFTYHYDTNNRLQFVKDKNGNVLSENEYHYKD</sequence>
<reference evidence="3" key="1">
    <citation type="submission" date="2019-05" db="EMBL/GenBank/DDBJ databases">
        <title>Flavobacterium profundi sp. nov., isolated from a deep-sea seamount.</title>
        <authorList>
            <person name="Zhang D.-C."/>
        </authorList>
    </citation>
    <scope>NUCLEOTIDE SEQUENCE [LARGE SCALE GENOMIC DNA]</scope>
    <source>
        <strain evidence="3">TP390</strain>
    </source>
</reference>
<comment type="caution">
    <text evidence="2">The sequence shown here is derived from an EMBL/GenBank/DDBJ whole genome shotgun (WGS) entry which is preliminary data.</text>
</comment>
<organism evidence="2 3">
    <name type="scientific">Flavobacterium profundi</name>
    <dbReference type="NCBI Taxonomy" id="1774945"/>
    <lineage>
        <taxon>Bacteria</taxon>
        <taxon>Pseudomonadati</taxon>
        <taxon>Bacteroidota</taxon>
        <taxon>Flavobacteriia</taxon>
        <taxon>Flavobacteriales</taxon>
        <taxon>Flavobacteriaceae</taxon>
        <taxon>Flavobacterium</taxon>
    </lineage>
</organism>